<dbReference type="CDD" id="cd02017">
    <property type="entry name" value="TPP_E1_EcPDC_like"/>
    <property type="match status" value="1"/>
</dbReference>
<dbReference type="Gene3D" id="3.40.50.970">
    <property type="match status" value="2"/>
</dbReference>
<sequence length="873" mass="98890">MTEDYELQEWLEALDNVINESGSDRASEILSELASKLTASGTIPTFNLTTPFRNTISISDEARMPGDLFLERKIRSYIRWNALAMVLKANKSEDDLGGHISTFSSAATLYDVGFNYFFKGNDSGEADLIYFQGHCSPGIYARSFLEGRLTEKDLDNFRREVDKPGISSYPHPWLMPDYWQFPTVSMGLGPIMGIYQAHVMRYLSARGLIERGNRKVWVFCGDGEMDEPESKGAIGLAGRESLENLIFVINCNLQRLDGPVRGNHKIIQELEREFRGSGWNVLKVVWGRHWDQILSRDGKGKLQRLMDAVVDGELQNFKAKGGAYTRKKFFGQDPEVLKMVEDLTDEDIYKLNRGGHDPYKVYAAYHKAVNTKGAPTVILALTTKGYGTGSREADNTTHQVKKLTNDNLKAFRDRFDIPVLDKDLEKLPYIKFPKNSKEYKYLKESREKLGGAIPARIFDDSPLKKPSLEHFEKYLDGSGDKKISTTMTFVRLMTDLIKDKNIGDRIVPIVPDEARTFGMEALFRQIGIYSSEGQKYQPEDADQVMWYKESKEGVMLEEGITEAGAFSAWLALATSYANYNLPMIPIYLFYSMFGFQRIHDLAWAAGDSQARGFLIGATSGRTTLNGEGLQHQDGHSHLLSATIPNCLSYDPAFGYELSVITRHGIEEMYCKRKKVFYYLTITNENYVQPSQPKGSDEGIIKGIYCLEKEKSPAVKLLGSGAILNESIKAKEMLNKFGISAEVWSATSFNLLRKDGMETEREKIMNPLSKRETYLDEVFNDSKVPVVASTDYMRAYAEQIRPYLSSDYYVLGTDGFGRSDSRQRLREFFEVDANTIVQTSAYALHKSEIITKQKLNSIYKKLGIKKDKPNPWEV</sequence>
<dbReference type="InterPro" id="IPR001849">
    <property type="entry name" value="PH_domain"/>
</dbReference>
<gene>
    <name evidence="12" type="primary">aceE</name>
    <name evidence="12" type="ORF">DBW96_02385</name>
</gene>
<organism evidence="12 13">
    <name type="scientific">SAR86 cluster bacterium</name>
    <dbReference type="NCBI Taxonomy" id="2030880"/>
    <lineage>
        <taxon>Bacteria</taxon>
        <taxon>Pseudomonadati</taxon>
        <taxon>Pseudomonadota</taxon>
        <taxon>Gammaproteobacteria</taxon>
        <taxon>SAR86 cluster</taxon>
    </lineage>
</organism>
<feature type="binding site" evidence="10">
    <location>
        <position position="254"/>
    </location>
    <ligand>
        <name>Mg(2+)</name>
        <dbReference type="ChEBI" id="CHEBI:18420"/>
    </ligand>
</feature>
<dbReference type="SUPFAM" id="SSF52518">
    <property type="entry name" value="Thiamin diphosphate-binding fold (THDP-binding)"/>
    <property type="match status" value="2"/>
</dbReference>
<dbReference type="GO" id="GO:0046872">
    <property type="term" value="F:metal ion binding"/>
    <property type="evidence" value="ECO:0007669"/>
    <property type="project" value="UniProtKB-KW"/>
</dbReference>
<dbReference type="Pfam" id="PF22613">
    <property type="entry name" value="Transketolase_C_1"/>
    <property type="match status" value="1"/>
</dbReference>
<name>A0A368BVU2_9GAMM</name>
<dbReference type="PROSITE" id="PS50003">
    <property type="entry name" value="PH_DOMAIN"/>
    <property type="match status" value="1"/>
</dbReference>
<dbReference type="AlphaFoldDB" id="A0A368BVU2"/>
<evidence type="ECO:0000313" key="13">
    <source>
        <dbReference type="Proteomes" id="UP000253307"/>
    </source>
</evidence>
<dbReference type="InterPro" id="IPR035807">
    <property type="entry name" value="PDC_E1_N"/>
</dbReference>
<evidence type="ECO:0000259" key="11">
    <source>
        <dbReference type="PROSITE" id="PS50003"/>
    </source>
</evidence>
<dbReference type="FunFam" id="3.40.50.970:FF:000011">
    <property type="entry name" value="Pyruvate dehydrogenase E1 component"/>
    <property type="match status" value="1"/>
</dbReference>
<reference evidence="12 13" key="1">
    <citation type="journal article" date="2018" name="Microbiome">
        <title>Fine metagenomic profile of the Mediterranean stratified and mixed water columns revealed by assembly and recruitment.</title>
        <authorList>
            <person name="Haro-Moreno J.M."/>
            <person name="Lopez-Perez M."/>
            <person name="De La Torre J.R."/>
            <person name="Picazo A."/>
            <person name="Camacho A."/>
            <person name="Rodriguez-Valera F."/>
        </authorList>
    </citation>
    <scope>NUCLEOTIDE SEQUENCE [LARGE SCALE GENOMIC DNA]</scope>
    <source>
        <strain evidence="12">MED-G82</strain>
    </source>
</reference>
<dbReference type="SUPFAM" id="SSF52922">
    <property type="entry name" value="TK C-terminal domain-like"/>
    <property type="match status" value="1"/>
</dbReference>
<evidence type="ECO:0000256" key="5">
    <source>
        <dbReference type="ARBA" id="ARBA00023002"/>
    </source>
</evidence>
<evidence type="ECO:0000256" key="4">
    <source>
        <dbReference type="ARBA" id="ARBA00017172"/>
    </source>
</evidence>
<keyword evidence="10" id="KW-0460">Magnesium</keyword>
<comment type="cofactor">
    <cofactor evidence="1 9">
        <name>thiamine diphosphate</name>
        <dbReference type="ChEBI" id="CHEBI:58937"/>
    </cofactor>
</comment>
<dbReference type="InterPro" id="IPR041621">
    <property type="entry name" value="PDH_E1_M"/>
</dbReference>
<dbReference type="EC" id="1.2.4.1" evidence="3 9"/>
<feature type="domain" description="PH" evidence="11">
    <location>
        <begin position="1"/>
        <end position="19"/>
    </location>
</feature>
<evidence type="ECO:0000256" key="8">
    <source>
        <dbReference type="ARBA" id="ARBA00051231"/>
    </source>
</evidence>
<dbReference type="Gene3D" id="3.40.50.920">
    <property type="match status" value="1"/>
</dbReference>
<dbReference type="Proteomes" id="UP000253307">
    <property type="component" value="Unassembled WGS sequence"/>
</dbReference>
<comment type="function">
    <text evidence="2 9">Component of the pyruvate dehydrogenase (PDH) complex, that catalyzes the overall conversion of pyruvate to acetyl-CoA and CO(2).</text>
</comment>
<dbReference type="PANTHER" id="PTHR43825">
    <property type="entry name" value="PYRUVATE DEHYDROGENASE E1 COMPONENT"/>
    <property type="match status" value="1"/>
</dbReference>
<comment type="caution">
    <text evidence="12">The sequence shown here is derived from an EMBL/GenBank/DDBJ whole genome shotgun (WGS) entry which is preliminary data.</text>
</comment>
<dbReference type="PIRSF" id="PIRSF000156">
    <property type="entry name" value="Pyruvate_dh_E1"/>
    <property type="match status" value="1"/>
</dbReference>
<dbReference type="GO" id="GO:0004739">
    <property type="term" value="F:pyruvate dehydrogenase (acetyl-transferring) activity"/>
    <property type="evidence" value="ECO:0007669"/>
    <property type="project" value="UniProtKB-EC"/>
</dbReference>
<keyword evidence="10" id="KW-0479">Metal-binding</keyword>
<accession>A0A368BVU2</accession>
<dbReference type="InterPro" id="IPR005474">
    <property type="entry name" value="Transketolase_N"/>
</dbReference>
<dbReference type="Pfam" id="PF17831">
    <property type="entry name" value="PDH_E1_M"/>
    <property type="match status" value="1"/>
</dbReference>
<comment type="catalytic activity">
    <reaction evidence="8 9">
        <text>N(6)-[(R)-lipoyl]-L-lysyl-[protein] + pyruvate + H(+) = N(6)-[(R)-S(8)-acetyldihydrolipoyl]-L-lysyl-[protein] + CO2</text>
        <dbReference type="Rhea" id="RHEA:19189"/>
        <dbReference type="Rhea" id="RHEA-COMP:10474"/>
        <dbReference type="Rhea" id="RHEA-COMP:10478"/>
        <dbReference type="ChEBI" id="CHEBI:15361"/>
        <dbReference type="ChEBI" id="CHEBI:15378"/>
        <dbReference type="ChEBI" id="CHEBI:16526"/>
        <dbReference type="ChEBI" id="CHEBI:83099"/>
        <dbReference type="ChEBI" id="CHEBI:83111"/>
        <dbReference type="EC" id="1.2.4.1"/>
    </reaction>
</comment>
<dbReference type="InterPro" id="IPR009014">
    <property type="entry name" value="Transketo_C/PFOR_II"/>
</dbReference>
<evidence type="ECO:0000256" key="9">
    <source>
        <dbReference type="PIRNR" id="PIRNR000156"/>
    </source>
</evidence>
<dbReference type="InterPro" id="IPR055152">
    <property type="entry name" value="Transketolase-like_C_2"/>
</dbReference>
<dbReference type="InterPro" id="IPR004660">
    <property type="entry name" value="PDH_E1"/>
</dbReference>
<evidence type="ECO:0000313" key="12">
    <source>
        <dbReference type="EMBL" id="RCL41393.1"/>
    </source>
</evidence>
<dbReference type="Pfam" id="PF00456">
    <property type="entry name" value="Transketolase_N"/>
    <property type="match status" value="1"/>
</dbReference>
<evidence type="ECO:0000256" key="10">
    <source>
        <dbReference type="PIRSR" id="PIRSR000156-1"/>
    </source>
</evidence>
<dbReference type="InterPro" id="IPR029061">
    <property type="entry name" value="THDP-binding"/>
</dbReference>
<dbReference type="NCBIfam" id="TIGR00759">
    <property type="entry name" value="aceE"/>
    <property type="match status" value="1"/>
</dbReference>
<protein>
    <recommendedName>
        <fullName evidence="4 9">Pyruvate dehydrogenase E1 component</fullName>
        <ecNumber evidence="3 9">1.2.4.1</ecNumber>
    </recommendedName>
</protein>
<dbReference type="PANTHER" id="PTHR43825:SF3">
    <property type="entry name" value="PYRUVATE DEHYDROGENASE E1 COMPONENT"/>
    <property type="match status" value="1"/>
</dbReference>
<dbReference type="EMBL" id="QOPE01000014">
    <property type="protein sequence ID" value="RCL41393.1"/>
    <property type="molecule type" value="Genomic_DNA"/>
</dbReference>
<evidence type="ECO:0000256" key="1">
    <source>
        <dbReference type="ARBA" id="ARBA00001964"/>
    </source>
</evidence>
<dbReference type="InterPro" id="IPR051157">
    <property type="entry name" value="PDH/Transketolase"/>
</dbReference>
<evidence type="ECO:0000256" key="3">
    <source>
        <dbReference type="ARBA" id="ARBA00012281"/>
    </source>
</evidence>
<proteinExistence type="predicted"/>
<evidence type="ECO:0000256" key="7">
    <source>
        <dbReference type="ARBA" id="ARBA00023317"/>
    </source>
</evidence>
<evidence type="ECO:0000256" key="2">
    <source>
        <dbReference type="ARBA" id="ARBA00003157"/>
    </source>
</evidence>
<keyword evidence="6 9" id="KW-0786">Thiamine pyrophosphate</keyword>
<keyword evidence="7 9" id="KW-0670">Pyruvate</keyword>
<keyword evidence="5 9" id="KW-0560">Oxidoreductase</keyword>
<evidence type="ECO:0000256" key="6">
    <source>
        <dbReference type="ARBA" id="ARBA00023052"/>
    </source>
</evidence>
<comment type="cofactor">
    <cofactor evidence="10">
        <name>Mg(2+)</name>
        <dbReference type="ChEBI" id="CHEBI:18420"/>
    </cofactor>
</comment>
<feature type="binding site" evidence="10">
    <location>
        <position position="222"/>
    </location>
    <ligand>
        <name>Mg(2+)</name>
        <dbReference type="ChEBI" id="CHEBI:18420"/>
    </ligand>
</feature>
<feature type="binding site" evidence="10">
    <location>
        <position position="252"/>
    </location>
    <ligand>
        <name>Mg(2+)</name>
        <dbReference type="ChEBI" id="CHEBI:18420"/>
    </ligand>
</feature>